<reference evidence="2" key="2">
    <citation type="submission" date="2025-08" db="UniProtKB">
        <authorList>
            <consortium name="Ensembl"/>
        </authorList>
    </citation>
    <scope>IDENTIFICATION</scope>
</reference>
<dbReference type="GeneID" id="114768831"/>
<dbReference type="PANTHER" id="PTHR16071:SF2">
    <property type="entry name" value="FIGNL1-INTERACTING REGULATOR OF RECOMBINATION AND MITOSIS"/>
    <property type="match status" value="1"/>
</dbReference>
<reference evidence="2 3" key="1">
    <citation type="submission" date="2020-06" db="EMBL/GenBank/DDBJ databases">
        <authorList>
            <consortium name="Wellcome Sanger Institute Data Sharing"/>
        </authorList>
    </citation>
    <scope>NUCLEOTIDE SEQUENCE [LARGE SCALE GENOMIC DNA]</scope>
</reference>
<dbReference type="GeneTree" id="ENSGT00390000004791"/>
<gene>
    <name evidence="2" type="primary">firrm</name>
</gene>
<proteinExistence type="predicted"/>
<dbReference type="InterPro" id="IPR027902">
    <property type="entry name" value="DUF4487"/>
</dbReference>
<dbReference type="Proteomes" id="UP000694580">
    <property type="component" value="Chromosome 19"/>
</dbReference>
<evidence type="ECO:0000313" key="2">
    <source>
        <dbReference type="Ensembl" id="ENSDCDP00010030060.1"/>
    </source>
</evidence>
<feature type="region of interest" description="Disordered" evidence="1">
    <location>
        <begin position="832"/>
        <end position="867"/>
    </location>
</feature>
<name>A0AAY4CA42_9TELE</name>
<feature type="compositionally biased region" description="Basic and acidic residues" evidence="1">
    <location>
        <begin position="842"/>
        <end position="859"/>
    </location>
</feature>
<dbReference type="Pfam" id="PF14868">
    <property type="entry name" value="DUF4487"/>
    <property type="match status" value="1"/>
</dbReference>
<protein>
    <submittedName>
        <fullName evidence="2">Uncharacterized protein</fullName>
    </submittedName>
</protein>
<accession>A0AAY4CA42</accession>
<dbReference type="AlphaFoldDB" id="A0AAY4CA42"/>
<dbReference type="InterPro" id="IPR016024">
    <property type="entry name" value="ARM-type_fold"/>
</dbReference>
<dbReference type="Ensembl" id="ENSDCDT00010037359.1">
    <property type="protein sequence ID" value="ENSDCDP00010030060.1"/>
    <property type="gene ID" value="ENSDCDG00010019198.1"/>
</dbReference>
<reference evidence="2" key="3">
    <citation type="submission" date="2025-09" db="UniProtKB">
        <authorList>
            <consortium name="Ensembl"/>
        </authorList>
    </citation>
    <scope>IDENTIFICATION</scope>
</reference>
<dbReference type="RefSeq" id="XP_028816990.1">
    <property type="nucleotide sequence ID" value="XM_028961157.1"/>
</dbReference>
<dbReference type="SUPFAM" id="SSF48371">
    <property type="entry name" value="ARM repeat"/>
    <property type="match status" value="1"/>
</dbReference>
<dbReference type="PANTHER" id="PTHR16071">
    <property type="entry name" value="CHROMOSOME 1 OPEN READING FRAME 112"/>
    <property type="match status" value="1"/>
</dbReference>
<evidence type="ECO:0000256" key="1">
    <source>
        <dbReference type="SAM" id="MobiDB-lite"/>
    </source>
</evidence>
<keyword evidence="3" id="KW-1185">Reference proteome</keyword>
<organism evidence="2 3">
    <name type="scientific">Denticeps clupeoides</name>
    <name type="common">denticle herring</name>
    <dbReference type="NCBI Taxonomy" id="299321"/>
    <lineage>
        <taxon>Eukaryota</taxon>
        <taxon>Metazoa</taxon>
        <taxon>Chordata</taxon>
        <taxon>Craniata</taxon>
        <taxon>Vertebrata</taxon>
        <taxon>Euteleostomi</taxon>
        <taxon>Actinopterygii</taxon>
        <taxon>Neopterygii</taxon>
        <taxon>Teleostei</taxon>
        <taxon>Clupei</taxon>
        <taxon>Clupeiformes</taxon>
        <taxon>Denticipitoidei</taxon>
        <taxon>Denticipitidae</taxon>
        <taxon>Denticeps</taxon>
    </lineage>
</organism>
<evidence type="ECO:0000313" key="3">
    <source>
        <dbReference type="Proteomes" id="UP000694580"/>
    </source>
</evidence>
<sequence length="929" mass="102402">MKTGTMSQATLLEEVERWSPDACRQQLHAVLPDLVSMHQAADSGEEHARVLRIITGMFLPHLHPSELEEKCFSLVLPKVVDVFRGLTEEITGRAATLSSQNTELRLLLRNVLQAMVHTLEALSACIKHVGSVGVLSSFSPFRSLPSCVLALLKDAFQHCKDSEDVYGGRLSLVQDLLQALFKEAYGLQKGLMELLERVALEDTASEEDVSDIVTAIHSLLDMCAVVSGLDVALHANTWKFIIRQSVKHLSLVEEQLRHGDIVSGLCEELLGSLDSCVELGEQINQSGLQSPSPEHKLLQKSTKICRFFSNTLVHYAKEFKDFLAKSCSRFHQLYLQVHGKFPPCLSAASLPPALCEELGGAVLVAMDALLTQLLPSRPFAESVLADDQDLHDESALPQCLLLVSVVGKLPSQPEETLQLWCDGSQFPEETLRLSVFEAVFRSYRRCSVERAWPVQLPGVMLRGQAQSSVSLHRHVCAHLCGLVAALPPPQLPPLERSMLAAVLQPDTQTALLATDVWCFVARYGTAELCLHHVLLVAQLVRSCEDVSRRLNHPSLLLRRLLFLLTPAHQTKLVDQFPPSQEENAAVWGHLLLRSLSPDVRTRVERDLIAVASTVVTEWEINGFRLGDLERVNRALRAVRMLLKVGAPERACVSCTVGIVTRLWPRMCPGQIQVHAPVRRALVLLLSLSACVVKSLDPQLTCQALVCLDALLPLRGLDDVCLAGLDFLAALGSVFIPSDLQSQVLPRLSGVFRALLTSDPWPLQQHALEAFSIFAEVTSHEEVISQSLTSEDTKARVVNFLSKAAPGEEPAAARLERLKAECCVMEAHSHSLDKVAAPSSHARTTESEEEQPHNADEPRAKRARRGTSVWDEGERYLRTAERALRGLQTLPSPPPPRLLSRLKELQALITQIADVETGPDVASDLSRCDE</sequence>